<organism evidence="2 3">
    <name type="scientific">Haematococcus lacustris</name>
    <name type="common">Green alga</name>
    <name type="synonym">Haematococcus pluvialis</name>
    <dbReference type="NCBI Taxonomy" id="44745"/>
    <lineage>
        <taxon>Eukaryota</taxon>
        <taxon>Viridiplantae</taxon>
        <taxon>Chlorophyta</taxon>
        <taxon>core chlorophytes</taxon>
        <taxon>Chlorophyceae</taxon>
        <taxon>CS clade</taxon>
        <taxon>Chlamydomonadales</taxon>
        <taxon>Haematococcaceae</taxon>
        <taxon>Haematococcus</taxon>
    </lineage>
</organism>
<reference evidence="2 3" key="1">
    <citation type="submission" date="2020-02" db="EMBL/GenBank/DDBJ databases">
        <title>Draft genome sequence of Haematococcus lacustris strain NIES-144.</title>
        <authorList>
            <person name="Morimoto D."/>
            <person name="Nakagawa S."/>
            <person name="Yoshida T."/>
            <person name="Sawayama S."/>
        </authorList>
    </citation>
    <scope>NUCLEOTIDE SEQUENCE [LARGE SCALE GENOMIC DNA]</scope>
    <source>
        <strain evidence="2 3">NIES-144</strain>
    </source>
</reference>
<sequence>GYREYQNSATGNIKTGARSPKVHPQIYNPGCKQAVLCLSGQLHHCLLQRVNSCSAWSLQR</sequence>
<gene>
    <name evidence="2" type="ORF">HaLaN_00333</name>
</gene>
<comment type="caution">
    <text evidence="2">The sequence shown here is derived from an EMBL/GenBank/DDBJ whole genome shotgun (WGS) entry which is preliminary data.</text>
</comment>
<proteinExistence type="predicted"/>
<evidence type="ECO:0000256" key="1">
    <source>
        <dbReference type="SAM" id="MobiDB-lite"/>
    </source>
</evidence>
<dbReference type="AlphaFoldDB" id="A0A699YIS0"/>
<feature type="non-terminal residue" evidence="2">
    <location>
        <position position="1"/>
    </location>
</feature>
<feature type="region of interest" description="Disordered" evidence="1">
    <location>
        <begin position="1"/>
        <end position="21"/>
    </location>
</feature>
<feature type="non-terminal residue" evidence="2">
    <location>
        <position position="60"/>
    </location>
</feature>
<accession>A0A699YIS0</accession>
<evidence type="ECO:0000313" key="3">
    <source>
        <dbReference type="Proteomes" id="UP000485058"/>
    </source>
</evidence>
<dbReference type="Proteomes" id="UP000485058">
    <property type="component" value="Unassembled WGS sequence"/>
</dbReference>
<keyword evidence="3" id="KW-1185">Reference proteome</keyword>
<evidence type="ECO:0000313" key="2">
    <source>
        <dbReference type="EMBL" id="GFH05809.1"/>
    </source>
</evidence>
<protein>
    <submittedName>
        <fullName evidence="2">Uncharacterized protein</fullName>
    </submittedName>
</protein>
<dbReference type="EMBL" id="BLLF01000009">
    <property type="protein sequence ID" value="GFH05809.1"/>
    <property type="molecule type" value="Genomic_DNA"/>
</dbReference>
<feature type="compositionally biased region" description="Polar residues" evidence="1">
    <location>
        <begin position="1"/>
        <end position="13"/>
    </location>
</feature>
<name>A0A699YIS0_HAELA</name>